<proteinExistence type="predicted"/>
<evidence type="ECO:0000313" key="1">
    <source>
        <dbReference type="EMBL" id="GAH74842.1"/>
    </source>
</evidence>
<reference evidence="1" key="1">
    <citation type="journal article" date="2014" name="Front. Microbiol.">
        <title>High frequency of phylogenetically diverse reductive dehalogenase-homologous genes in deep subseafloor sedimentary metagenomes.</title>
        <authorList>
            <person name="Kawai M."/>
            <person name="Futagami T."/>
            <person name="Toyoda A."/>
            <person name="Takaki Y."/>
            <person name="Nishi S."/>
            <person name="Hori S."/>
            <person name="Arai W."/>
            <person name="Tsubouchi T."/>
            <person name="Morono Y."/>
            <person name="Uchiyama I."/>
            <person name="Ito T."/>
            <person name="Fujiyama A."/>
            <person name="Inagaki F."/>
            <person name="Takami H."/>
        </authorList>
    </citation>
    <scope>NUCLEOTIDE SEQUENCE</scope>
    <source>
        <strain evidence="1">Expedition CK06-06</strain>
    </source>
</reference>
<dbReference type="EMBL" id="BARU01031478">
    <property type="protein sequence ID" value="GAH74842.1"/>
    <property type="molecule type" value="Genomic_DNA"/>
</dbReference>
<sequence length="50" mass="5380">MKVGEEYPGEELAELCGAEEDSRDIAVVGSKATVIATDIGNDNYRITHIV</sequence>
<feature type="non-terminal residue" evidence="1">
    <location>
        <position position="50"/>
    </location>
</feature>
<organism evidence="1">
    <name type="scientific">marine sediment metagenome</name>
    <dbReference type="NCBI Taxonomy" id="412755"/>
    <lineage>
        <taxon>unclassified sequences</taxon>
        <taxon>metagenomes</taxon>
        <taxon>ecological metagenomes</taxon>
    </lineage>
</organism>
<protein>
    <submittedName>
        <fullName evidence="1">Uncharacterized protein</fullName>
    </submittedName>
</protein>
<accession>X1HZF5</accession>
<name>X1HZF5_9ZZZZ</name>
<comment type="caution">
    <text evidence="1">The sequence shown here is derived from an EMBL/GenBank/DDBJ whole genome shotgun (WGS) entry which is preliminary data.</text>
</comment>
<dbReference type="AlphaFoldDB" id="X1HZF5"/>
<gene>
    <name evidence="1" type="ORF">S03H2_49778</name>
</gene>